<evidence type="ECO:0000256" key="5">
    <source>
        <dbReference type="ARBA" id="ARBA00022771"/>
    </source>
</evidence>
<dbReference type="SMART" id="SM00490">
    <property type="entry name" value="HELICc"/>
    <property type="match status" value="1"/>
</dbReference>
<feature type="compositionally biased region" description="Acidic residues" evidence="12">
    <location>
        <begin position="498"/>
        <end position="509"/>
    </location>
</feature>
<dbReference type="InterPro" id="IPR009463">
    <property type="entry name" value="DUF1087"/>
</dbReference>
<dbReference type="GO" id="GO:0005634">
    <property type="term" value="C:nucleus"/>
    <property type="evidence" value="ECO:0007669"/>
    <property type="project" value="UniProtKB-SubCell"/>
</dbReference>
<dbReference type="GO" id="GO:0008270">
    <property type="term" value="F:zinc ion binding"/>
    <property type="evidence" value="ECO:0007669"/>
    <property type="project" value="UniProtKB-KW"/>
</dbReference>
<dbReference type="Gene3D" id="3.30.40.10">
    <property type="entry name" value="Zinc/RING finger domain, C3HC4 (zinc finger)"/>
    <property type="match status" value="2"/>
</dbReference>
<dbReference type="GO" id="GO:0003677">
    <property type="term" value="F:DNA binding"/>
    <property type="evidence" value="ECO:0007669"/>
    <property type="project" value="UniProtKB-KW"/>
</dbReference>
<evidence type="ECO:0000259" key="16">
    <source>
        <dbReference type="PROSITE" id="PS51194"/>
    </source>
</evidence>
<evidence type="ECO:0000256" key="8">
    <source>
        <dbReference type="ARBA" id="ARBA00022840"/>
    </source>
</evidence>
<dbReference type="GO" id="GO:0000785">
    <property type="term" value="C:chromatin"/>
    <property type="evidence" value="ECO:0007669"/>
    <property type="project" value="TreeGrafter"/>
</dbReference>
<evidence type="ECO:0000256" key="1">
    <source>
        <dbReference type="ARBA" id="ARBA00004123"/>
    </source>
</evidence>
<keyword evidence="19" id="KW-1185">Reference proteome</keyword>
<dbReference type="CDD" id="cd15532">
    <property type="entry name" value="PHD2_CHD_II"/>
    <property type="match status" value="1"/>
</dbReference>
<feature type="compositionally biased region" description="Low complexity" evidence="12">
    <location>
        <begin position="1381"/>
        <end position="1390"/>
    </location>
</feature>
<feature type="region of interest" description="Disordered" evidence="12">
    <location>
        <begin position="1"/>
        <end position="83"/>
    </location>
</feature>
<comment type="caution">
    <text evidence="18">The sequence shown here is derived from an EMBL/GenBank/DDBJ whole genome shotgun (WGS) entry which is preliminary data.</text>
</comment>
<dbReference type="GO" id="GO:0140658">
    <property type="term" value="F:ATP-dependent chromatin remodeler activity"/>
    <property type="evidence" value="ECO:0007669"/>
    <property type="project" value="TreeGrafter"/>
</dbReference>
<dbReference type="SMART" id="SM00249">
    <property type="entry name" value="PHD"/>
    <property type="match status" value="2"/>
</dbReference>
<dbReference type="InterPro" id="IPR027417">
    <property type="entry name" value="P-loop_NTPase"/>
</dbReference>
<feature type="compositionally biased region" description="Basic and acidic residues" evidence="12">
    <location>
        <begin position="22"/>
        <end position="35"/>
    </location>
</feature>
<dbReference type="FunFam" id="3.40.50.10810:FF:000001">
    <property type="entry name" value="chromodomain-helicase-DNA-binding protein 3 isoform X1"/>
    <property type="match status" value="1"/>
</dbReference>
<accession>A0AAD9Q9Q8</accession>
<evidence type="ECO:0000313" key="18">
    <source>
        <dbReference type="EMBL" id="KAK2557310.1"/>
    </source>
</evidence>
<evidence type="ECO:0000256" key="12">
    <source>
        <dbReference type="SAM" id="MobiDB-lite"/>
    </source>
</evidence>
<dbReference type="SMART" id="SM00298">
    <property type="entry name" value="CHROMO"/>
    <property type="match status" value="2"/>
</dbReference>
<dbReference type="InterPro" id="IPR001965">
    <property type="entry name" value="Znf_PHD"/>
</dbReference>
<dbReference type="CDD" id="cd18662">
    <property type="entry name" value="CD2_tandem_CHD3-4_like"/>
    <property type="match status" value="1"/>
</dbReference>
<dbReference type="InterPro" id="IPR004875">
    <property type="entry name" value="DDE_SF_endonuclease_dom"/>
</dbReference>
<dbReference type="CDD" id="cd18793">
    <property type="entry name" value="SF2_C_SNF"/>
    <property type="match status" value="1"/>
</dbReference>
<feature type="compositionally biased region" description="Polar residues" evidence="12">
    <location>
        <begin position="1632"/>
        <end position="1643"/>
    </location>
</feature>
<dbReference type="Pfam" id="PF08074">
    <property type="entry name" value="CHDCT2"/>
    <property type="match status" value="1"/>
</dbReference>
<feature type="compositionally biased region" description="Basic and acidic residues" evidence="12">
    <location>
        <begin position="1673"/>
        <end position="1684"/>
    </location>
</feature>
<evidence type="ECO:0000259" key="13">
    <source>
        <dbReference type="PROSITE" id="PS50013"/>
    </source>
</evidence>
<feature type="domain" description="PHD-type" evidence="14">
    <location>
        <begin position="333"/>
        <end position="380"/>
    </location>
</feature>
<dbReference type="GO" id="GO:0042393">
    <property type="term" value="F:histone binding"/>
    <property type="evidence" value="ECO:0007669"/>
    <property type="project" value="TreeGrafter"/>
</dbReference>
<keyword evidence="3" id="KW-0677">Repeat</keyword>
<feature type="compositionally biased region" description="Low complexity" evidence="12">
    <location>
        <begin position="150"/>
        <end position="161"/>
    </location>
</feature>
<keyword evidence="5 11" id="KW-0863">Zinc-finger</keyword>
<evidence type="ECO:0000256" key="2">
    <source>
        <dbReference type="ARBA" id="ARBA00022723"/>
    </source>
</evidence>
<dbReference type="GO" id="GO:0005524">
    <property type="term" value="F:ATP binding"/>
    <property type="evidence" value="ECO:0007669"/>
    <property type="project" value="UniProtKB-KW"/>
</dbReference>
<gene>
    <name evidence="18" type="ORF">P5673_020408</name>
</gene>
<dbReference type="SUPFAM" id="SSF54160">
    <property type="entry name" value="Chromo domain-like"/>
    <property type="match status" value="2"/>
</dbReference>
<dbReference type="SUPFAM" id="SSF57903">
    <property type="entry name" value="FYVE/PHD zinc finger"/>
    <property type="match status" value="1"/>
</dbReference>
<dbReference type="Pfam" id="PF06461">
    <property type="entry name" value="CHDII_SANT-like"/>
    <property type="match status" value="1"/>
</dbReference>
<keyword evidence="8" id="KW-0067">ATP-binding</keyword>
<feature type="domain" description="HTH CENPB-type" evidence="17">
    <location>
        <begin position="1883"/>
        <end position="1956"/>
    </location>
</feature>
<dbReference type="SUPFAM" id="SSF52540">
    <property type="entry name" value="P-loop containing nucleoside triphosphate hydrolases"/>
    <property type="match status" value="2"/>
</dbReference>
<feature type="compositionally biased region" description="Acidic residues" evidence="12">
    <location>
        <begin position="188"/>
        <end position="208"/>
    </location>
</feature>
<dbReference type="Pfam" id="PF00176">
    <property type="entry name" value="SNF2-rel_dom"/>
    <property type="match status" value="1"/>
</dbReference>
<dbReference type="InterPro" id="IPR002464">
    <property type="entry name" value="DNA/RNA_helicase_DEAH_CS"/>
</dbReference>
<feature type="region of interest" description="Disordered" evidence="12">
    <location>
        <begin position="1229"/>
        <end position="1249"/>
    </location>
</feature>
<dbReference type="PROSITE" id="PS51192">
    <property type="entry name" value="HELICASE_ATP_BIND_1"/>
    <property type="match status" value="1"/>
</dbReference>
<dbReference type="PROSITE" id="PS50013">
    <property type="entry name" value="CHROMO_2"/>
    <property type="match status" value="2"/>
</dbReference>
<evidence type="ECO:0000313" key="19">
    <source>
        <dbReference type="Proteomes" id="UP001249851"/>
    </source>
</evidence>
<sequence length="2228" mass="253217">MSSSSSRKKEFQSSVDGSNDADSEKPQSKKRRTEESVVSSTVENGKKRKRDDENEKQNIIRDEDPVARNGNEESTKEEEISKAESVAKDLHLKNIEVKISEENEQGMSYLKFSKLVRYLIVEANPSSAHTKINALLGALWSDYKRKKSLGAASSNSASVKGGSKGKKQKTMPKAVKSTKPKEAVEIVSDGEESDPDSAIDDDDDDDAVIGESQVETKSRTKIKLVFKSKKGAKGDRKSKLLDDDSDRASETSSGSRSRKSNGKSKGKNKSSKKKIDLADEDSDTSQASGKNKKKAGKSKGKREKIVINKKGKKDRKKKAGNDDYNVVSVDEHQDYCEECEEGGGLLLCDTCTLSFHLRCLDPPLDEPPQGRWSCPVCEDEMTSDSSEDMHSDYCRVCKDGGQLLCCDSCPSAYHLHCLIPPMKKIPGGDWRCPRCKSEPLKGKVERILHWRYTYETREFFVKWLDMSYWHCSWITELQLEIHHPSMYRAYFRKNDMEEPPPVDDGDEDKETPAHVIQSTEAEDESNLEARFYRYGVRPEWLQIYRILRHRVTKQSKEEYLIKWRDVPYNLSTWEDPEDHNNFQISDFKDHIAKYKELRETYDKKLVNKKKSNKQKKVKKTVPACDPRDKYEEQPEFISACGGKLHEYQMEGLNWLRFSWAQGTNTILADEMGLGKTIQTIVFLYSLWKEGHSQGPFLISAPLSTIINWEREFEFWAPDMYVVTYAGDKLARATIRNHDFSFDEEAVKTGLKPHKFKKDHPVKFQALLTSYELVSIDMTTLQSIDWAVLVVDEAHRLKNKQSKFFQILSAYAIDYKLLLTGTPLQNNLEELWNLLNFLDPVEFKNQNTFLTEFEDVAKEDQIKKLHDILGPHMLRRLKADVLKGIPSKSELIVRVELSPQQKKYYKYILTRNFEALNTKGSHQVSLLNVMMELKKCCNHPYLFSSAALEAPRGPNGNFEAAALTRASGKLVLLEKMLKKLREQGHRVLIFSQMTRMLDLLEDFLEGHGYKYERIDGTVNGSARQECIDRFNATGAQTFCFLLSTRAGGLGINLATADTVFIYDSDWNPHNDIQAFSRAHRIGQNNKVAKKKMMLTHLVVRPGLGSNKSAVMSKSELNDILRFGTQELFKDDNAKDGDSGDSGRIDYDERAILSFYVVKEKDDDVEVLKQDAEAADPDYWEKLLRHHYEQFQEDEARHLGKGKRIRKQLGRIICPTLKTMVTAMWRKRNQMRSLTKRRQRRGGRGASDKEVTPPLLAKVQGNLEVYGFNMRQRKAFLNAIMRYGLPSPQGSRRSQWFARDLRGKSEKAFQAYVAMFLRHLCEPGTDNRETFNDGVPREGLQRTQVLTRIGIMSLIRRKVEEFAHINGWEAYPDEDTTSEKPSSKTSSRVSTPIAEVDGKKVEQEPTKMESKAETTTEKKEETDDKSERMDSENENKDTVKQENDKQASSSAENGDGNNQGKDQHETYLHDGGDKISEETNMEVELSSEKEDVAKEKEEEGDRKNETESMDVDQRAEKTVDEQKTEQKEETGDEEKTTVEKKDNNAAKTEENENDVTMGTDSGKEDKQTTKDEVSEKSEELVEECNKSANDEELENTEKKHGETTEDREKQTEQTEKGDSNKNVSDKTDSDMKDQSPSAGDDTSGQKPEEKAAPGKPEGSVKVEQETTESEPAGSIKHEKTNEEKNTVAKKSIGSDALAQRRFVFNIADGGFTELHTLWEVEEKRKCDDIWWRSHDYWLLAGFGVVNEPFKNVSLEYKNRFIARRFKLLEQALVIEEQLRRADSMKLRQDANHPAMALNARFAELECLAESHQHLSKESLAGNKPANAVLHKEESLDPKKERKFKEQNRSLVRAAFPAANACLKVTSYPDPNTPTDGTNSQLLRGKTRRSKTLLTLDEENKLANHLIELRKQGYAKTKETILFMATQMAIKRGHTVAGGCLSYKWWKGFEKRNPQVLVESSRGLGANQMMEALGLFYRGLLTSLTNSQYGSLVGKPHLVFSADETVFDFDSVNNNIMTASESRAKHEPEITKVQKEKISVLSCISAVGGKLPPLFILNSQSGMVSYGIQEDSPATSVLFSRHRPGWTDNDLYLKWFRDVFLPSIPAERPALLIVDGRKAVITADILDEARKNKILLLCRPEHSAFLLQPVNMSLAGPLKQGFAKASAAYPEVKFDVVDRVNFVKLYKAAWCKSITPQLIQDGFRRAGIFPFKPEANGYKVDEEDKKGKLVY</sequence>
<feature type="compositionally biased region" description="Basic residues" evidence="12">
    <location>
        <begin position="219"/>
        <end position="231"/>
    </location>
</feature>
<feature type="region of interest" description="Disordered" evidence="12">
    <location>
        <begin position="149"/>
        <end position="320"/>
    </location>
</feature>
<organism evidence="18 19">
    <name type="scientific">Acropora cervicornis</name>
    <name type="common">Staghorn coral</name>
    <dbReference type="NCBI Taxonomy" id="6130"/>
    <lineage>
        <taxon>Eukaryota</taxon>
        <taxon>Metazoa</taxon>
        <taxon>Cnidaria</taxon>
        <taxon>Anthozoa</taxon>
        <taxon>Hexacorallia</taxon>
        <taxon>Scleractinia</taxon>
        <taxon>Astrocoeniina</taxon>
        <taxon>Acroporidae</taxon>
        <taxon>Acropora</taxon>
    </lineage>
</organism>
<dbReference type="PROSITE" id="PS50016">
    <property type="entry name" value="ZF_PHD_2"/>
    <property type="match status" value="2"/>
</dbReference>
<keyword evidence="7" id="KW-0862">Zinc</keyword>
<feature type="region of interest" description="Disordered" evidence="12">
    <location>
        <begin position="498"/>
        <end position="522"/>
    </location>
</feature>
<dbReference type="InterPro" id="IPR016197">
    <property type="entry name" value="Chromo-like_dom_sf"/>
</dbReference>
<feature type="compositionally biased region" description="Polar residues" evidence="12">
    <location>
        <begin position="1866"/>
        <end position="1879"/>
    </location>
</feature>
<feature type="domain" description="PHD-type" evidence="14">
    <location>
        <begin position="391"/>
        <end position="438"/>
    </location>
</feature>
<reference evidence="18" key="1">
    <citation type="journal article" date="2023" name="G3 (Bethesda)">
        <title>Whole genome assembly and annotation of the endangered Caribbean coral Acropora cervicornis.</title>
        <authorList>
            <person name="Selwyn J.D."/>
            <person name="Vollmer S.V."/>
        </authorList>
    </citation>
    <scope>NUCLEOTIDE SEQUENCE</scope>
    <source>
        <strain evidence="18">K2</strain>
    </source>
</reference>
<feature type="compositionally biased region" description="Basic and acidic residues" evidence="12">
    <location>
        <begin position="50"/>
        <end position="83"/>
    </location>
</feature>
<evidence type="ECO:0000256" key="6">
    <source>
        <dbReference type="ARBA" id="ARBA00022801"/>
    </source>
</evidence>
<dbReference type="PANTHER" id="PTHR45623:SF17">
    <property type="entry name" value="CHROMODOMAIN-HELICASE-DNA-BINDING PROTEIN 3-RELATED"/>
    <property type="match status" value="1"/>
</dbReference>
<dbReference type="Pfam" id="PF00271">
    <property type="entry name" value="Helicase_C"/>
    <property type="match status" value="1"/>
</dbReference>
<dbReference type="GO" id="GO:0003682">
    <property type="term" value="F:chromatin binding"/>
    <property type="evidence" value="ECO:0007669"/>
    <property type="project" value="TreeGrafter"/>
</dbReference>
<dbReference type="InterPro" id="IPR049730">
    <property type="entry name" value="SNF2/RAD54-like_C"/>
</dbReference>
<dbReference type="PROSITE" id="PS51194">
    <property type="entry name" value="HELICASE_CTER"/>
    <property type="match status" value="1"/>
</dbReference>
<evidence type="ECO:0000256" key="7">
    <source>
        <dbReference type="ARBA" id="ARBA00022833"/>
    </source>
</evidence>
<keyword evidence="2" id="KW-0479">Metal-binding</keyword>
<dbReference type="InterPro" id="IPR000330">
    <property type="entry name" value="SNF2_N"/>
</dbReference>
<dbReference type="Gene3D" id="3.40.50.10810">
    <property type="entry name" value="Tandem AAA-ATPase domain"/>
    <property type="match status" value="1"/>
</dbReference>
<evidence type="ECO:0000259" key="15">
    <source>
        <dbReference type="PROSITE" id="PS51192"/>
    </source>
</evidence>
<dbReference type="InterPro" id="IPR009462">
    <property type="entry name" value="CHD_II_SANT-like"/>
</dbReference>
<dbReference type="InterPro" id="IPR023780">
    <property type="entry name" value="Chromo_domain"/>
</dbReference>
<dbReference type="SMART" id="SM01147">
    <property type="entry name" value="DUF1087"/>
    <property type="match status" value="1"/>
</dbReference>
<dbReference type="Pfam" id="PF00385">
    <property type="entry name" value="Chromo"/>
    <property type="match status" value="1"/>
</dbReference>
<dbReference type="GO" id="GO:0016887">
    <property type="term" value="F:ATP hydrolysis activity"/>
    <property type="evidence" value="ECO:0007669"/>
    <property type="project" value="TreeGrafter"/>
</dbReference>
<feature type="compositionally biased region" description="Basic and acidic residues" evidence="12">
    <location>
        <begin position="1644"/>
        <end position="1662"/>
    </location>
</feature>
<dbReference type="Gene3D" id="2.40.50.40">
    <property type="match status" value="2"/>
</dbReference>
<keyword evidence="9" id="KW-0238">DNA-binding</keyword>
<dbReference type="Pfam" id="PF00628">
    <property type="entry name" value="PHD"/>
    <property type="match status" value="2"/>
</dbReference>
<dbReference type="CDD" id="cd17994">
    <property type="entry name" value="DEXHc_CHD3_4_5"/>
    <property type="match status" value="1"/>
</dbReference>
<dbReference type="Pfam" id="PF03184">
    <property type="entry name" value="DDE_1"/>
    <property type="match status" value="1"/>
</dbReference>
<dbReference type="InterPro" id="IPR012957">
    <property type="entry name" value="CHD_C2"/>
</dbReference>
<dbReference type="InterPro" id="IPR001650">
    <property type="entry name" value="Helicase_C-like"/>
</dbReference>
<evidence type="ECO:0000256" key="10">
    <source>
        <dbReference type="ARBA" id="ARBA00023242"/>
    </source>
</evidence>
<dbReference type="PANTHER" id="PTHR45623">
    <property type="entry name" value="CHROMODOMAIN-HELICASE-DNA-BINDING PROTEIN 3-RELATED-RELATED"/>
    <property type="match status" value="1"/>
</dbReference>
<evidence type="ECO:0000256" key="3">
    <source>
        <dbReference type="ARBA" id="ARBA00022737"/>
    </source>
</evidence>
<dbReference type="Gene3D" id="3.40.50.300">
    <property type="entry name" value="P-loop containing nucleotide triphosphate hydrolases"/>
    <property type="match status" value="1"/>
</dbReference>
<evidence type="ECO:0000256" key="4">
    <source>
        <dbReference type="ARBA" id="ARBA00022741"/>
    </source>
</evidence>
<feature type="domain" description="Chromo" evidence="13">
    <location>
        <begin position="541"/>
        <end position="606"/>
    </location>
</feature>
<dbReference type="SMART" id="SM01146">
    <property type="entry name" value="DUF1086"/>
    <property type="match status" value="1"/>
</dbReference>
<proteinExistence type="predicted"/>
<feature type="compositionally biased region" description="Basic and acidic residues" evidence="12">
    <location>
        <begin position="1559"/>
        <end position="1631"/>
    </location>
</feature>
<dbReference type="InterPro" id="IPR013083">
    <property type="entry name" value="Znf_RING/FYVE/PHD"/>
</dbReference>
<dbReference type="InterPro" id="IPR014001">
    <property type="entry name" value="Helicase_ATP-bd"/>
</dbReference>
<dbReference type="InterPro" id="IPR000953">
    <property type="entry name" value="Chromo/chromo_shadow_dom"/>
</dbReference>
<name>A0AAD9Q9Q8_ACRCE</name>
<evidence type="ECO:0000259" key="17">
    <source>
        <dbReference type="PROSITE" id="PS51253"/>
    </source>
</evidence>
<evidence type="ECO:0000256" key="11">
    <source>
        <dbReference type="PROSITE-ProRule" id="PRU00146"/>
    </source>
</evidence>
<feature type="region of interest" description="Disordered" evidence="12">
    <location>
        <begin position="1864"/>
        <end position="1883"/>
    </location>
</feature>
<comment type="subcellular location">
    <subcellularLocation>
        <location evidence="1">Nucleus</location>
    </subcellularLocation>
</comment>
<feature type="domain" description="Chromo" evidence="13">
    <location>
        <begin position="442"/>
        <end position="502"/>
    </location>
</feature>
<dbReference type="InterPro" id="IPR038718">
    <property type="entry name" value="SNF2-like_sf"/>
</dbReference>
<feature type="compositionally biased region" description="Basic and acidic residues" evidence="12">
    <location>
        <begin position="232"/>
        <end position="249"/>
    </location>
</feature>
<feature type="compositionally biased region" description="Basic residues" evidence="12">
    <location>
        <begin position="1229"/>
        <end position="1241"/>
    </location>
</feature>
<feature type="compositionally biased region" description="Basic and acidic residues" evidence="12">
    <location>
        <begin position="1394"/>
        <end position="1443"/>
    </location>
</feature>
<keyword evidence="4" id="KW-0547">Nucleotide-binding</keyword>
<feature type="compositionally biased region" description="Polar residues" evidence="12">
    <location>
        <begin position="1444"/>
        <end position="1458"/>
    </location>
</feature>
<dbReference type="CDD" id="cd15531">
    <property type="entry name" value="PHD1_CHD_II"/>
    <property type="match status" value="1"/>
</dbReference>
<feature type="compositionally biased region" description="Basic residues" evidence="12">
    <location>
        <begin position="256"/>
        <end position="272"/>
    </location>
</feature>
<dbReference type="Proteomes" id="UP001249851">
    <property type="component" value="Unassembled WGS sequence"/>
</dbReference>
<dbReference type="PROSITE" id="PS00690">
    <property type="entry name" value="DEAH_ATP_HELICASE"/>
    <property type="match status" value="1"/>
</dbReference>
<dbReference type="SMART" id="SM00487">
    <property type="entry name" value="DEXDc"/>
    <property type="match status" value="1"/>
</dbReference>
<reference evidence="18" key="2">
    <citation type="journal article" date="2023" name="Science">
        <title>Genomic signatures of disease resistance in endangered staghorn corals.</title>
        <authorList>
            <person name="Vollmer S.V."/>
            <person name="Selwyn J.D."/>
            <person name="Despard B.A."/>
            <person name="Roesel C.L."/>
        </authorList>
    </citation>
    <scope>NUCLEOTIDE SEQUENCE</scope>
    <source>
        <strain evidence="18">K2</strain>
    </source>
</reference>
<feature type="domain" description="Helicase C-terminal" evidence="16">
    <location>
        <begin position="971"/>
        <end position="1119"/>
    </location>
</feature>
<evidence type="ECO:0000259" key="14">
    <source>
        <dbReference type="PROSITE" id="PS50016"/>
    </source>
</evidence>
<feature type="region of interest" description="Disordered" evidence="12">
    <location>
        <begin position="1369"/>
        <end position="1685"/>
    </location>
</feature>
<dbReference type="EMBL" id="JARQWQ010000050">
    <property type="protein sequence ID" value="KAK2557310.1"/>
    <property type="molecule type" value="Genomic_DNA"/>
</dbReference>
<protein>
    <submittedName>
        <fullName evidence="18">Chromodomain-helicase-DNA-binding protein 3</fullName>
    </submittedName>
</protein>
<dbReference type="Pfam" id="PF06465">
    <property type="entry name" value="DUF1087"/>
    <property type="match status" value="1"/>
</dbReference>
<dbReference type="InterPro" id="IPR019787">
    <property type="entry name" value="Znf_PHD-finger"/>
</dbReference>
<dbReference type="InterPro" id="IPR011011">
    <property type="entry name" value="Znf_FYVE_PHD"/>
</dbReference>
<feature type="compositionally biased region" description="Basic and acidic residues" evidence="12">
    <location>
        <begin position="1459"/>
        <end position="1475"/>
    </location>
</feature>
<dbReference type="PROSITE" id="PS51253">
    <property type="entry name" value="HTH_CENPB"/>
    <property type="match status" value="1"/>
</dbReference>
<keyword evidence="6" id="KW-0378">Hydrolase</keyword>
<feature type="compositionally biased region" description="Basic residues" evidence="12">
    <location>
        <begin position="290"/>
        <end position="318"/>
    </location>
</feature>
<keyword evidence="10" id="KW-0539">Nucleus</keyword>
<feature type="domain" description="Helicase ATP-binding" evidence="15">
    <location>
        <begin position="656"/>
        <end position="840"/>
    </location>
</feature>
<evidence type="ECO:0000256" key="9">
    <source>
        <dbReference type="ARBA" id="ARBA00023125"/>
    </source>
</evidence>
<dbReference type="CDD" id="cd18667">
    <property type="entry name" value="CD1_tandem_CHD3-4_like"/>
    <property type="match status" value="1"/>
</dbReference>
<feature type="compositionally biased region" description="Basic and acidic residues" evidence="12">
    <location>
        <begin position="1484"/>
        <end position="1548"/>
    </location>
</feature>
<dbReference type="InterPro" id="IPR006600">
    <property type="entry name" value="HTH_CenpB_DNA-bd_dom"/>
</dbReference>